<accession>A0ABZ3EYJ0</accession>
<evidence type="ECO:0000313" key="4">
    <source>
        <dbReference type="Proteomes" id="UP001451571"/>
    </source>
</evidence>
<name>A0ABZ3EYJ0_9FIRM</name>
<dbReference type="Pfam" id="PF14193">
    <property type="entry name" value="DUF4315"/>
    <property type="match status" value="1"/>
</dbReference>
<dbReference type="EMBL" id="CP146256">
    <property type="protein sequence ID" value="XAH74722.1"/>
    <property type="molecule type" value="Genomic_DNA"/>
</dbReference>
<evidence type="ECO:0000256" key="2">
    <source>
        <dbReference type="SAM" id="MobiDB-lite"/>
    </source>
</evidence>
<dbReference type="Proteomes" id="UP001451571">
    <property type="component" value="Chromosome"/>
</dbReference>
<reference evidence="3 4" key="1">
    <citation type="submission" date="2024-02" db="EMBL/GenBank/DDBJ databases">
        <title>Bacterial strain from lacustrine sediment.</title>
        <authorList>
            <person name="Petit C."/>
            <person name="Fadhlaoui K."/>
        </authorList>
    </citation>
    <scope>NUCLEOTIDE SEQUENCE [LARGE SCALE GENOMIC DNA]</scope>
    <source>
        <strain evidence="3 4">IPX-CK</strain>
    </source>
</reference>
<proteinExistence type="predicted"/>
<keyword evidence="4" id="KW-1185">Reference proteome</keyword>
<feature type="region of interest" description="Disordered" evidence="2">
    <location>
        <begin position="79"/>
        <end position="103"/>
    </location>
</feature>
<evidence type="ECO:0000256" key="1">
    <source>
        <dbReference type="SAM" id="Coils"/>
    </source>
</evidence>
<organism evidence="3 4">
    <name type="scientific">Kineothrix sedimenti</name>
    <dbReference type="NCBI Taxonomy" id="3123317"/>
    <lineage>
        <taxon>Bacteria</taxon>
        <taxon>Bacillati</taxon>
        <taxon>Bacillota</taxon>
        <taxon>Clostridia</taxon>
        <taxon>Lachnospirales</taxon>
        <taxon>Lachnospiraceae</taxon>
        <taxon>Kineothrix</taxon>
    </lineage>
</organism>
<evidence type="ECO:0000313" key="3">
    <source>
        <dbReference type="EMBL" id="XAH74722.1"/>
    </source>
</evidence>
<dbReference type="InterPro" id="IPR025464">
    <property type="entry name" value="DUF4315"/>
</dbReference>
<feature type="compositionally biased region" description="Acidic residues" evidence="2">
    <location>
        <begin position="88"/>
        <end position="103"/>
    </location>
</feature>
<keyword evidence="1" id="KW-0175">Coiled coil</keyword>
<sequence>MYEKLDKLRAELDRAKQRRADADAKVKQLEQKLREAENTQILADVGALKLTPEQLAQFLQMAASGQLPMAQNGTVANATPVPATVQENNDDYEESEDFNDEEI</sequence>
<protein>
    <submittedName>
        <fullName evidence="3">DUF4315 family protein</fullName>
    </submittedName>
</protein>
<gene>
    <name evidence="3" type="ORF">V6984_02860</name>
</gene>
<feature type="coiled-coil region" evidence="1">
    <location>
        <begin position="5"/>
        <end position="39"/>
    </location>
</feature>
<dbReference type="RefSeq" id="WP_342758306.1">
    <property type="nucleotide sequence ID" value="NZ_CP146256.1"/>
</dbReference>